<dbReference type="EMBL" id="JYDV01006150">
    <property type="protein sequence ID" value="KRY94136.1"/>
    <property type="molecule type" value="Genomic_DNA"/>
</dbReference>
<protein>
    <submittedName>
        <fullName evidence="1">Uncharacterized protein</fullName>
    </submittedName>
</protein>
<evidence type="ECO:0000313" key="2">
    <source>
        <dbReference type="Proteomes" id="UP000054826"/>
    </source>
</evidence>
<name>A0A0V1G759_TRIPS</name>
<dbReference type="Proteomes" id="UP000054826">
    <property type="component" value="Unassembled WGS sequence"/>
</dbReference>
<proteinExistence type="predicted"/>
<accession>A0A0V1G759</accession>
<sequence>LPLSQCAIRWVRGGKRIAVDQRKKTRMINRSVLVEGICGHIRALCLKESVQR</sequence>
<reference evidence="1 2" key="1">
    <citation type="submission" date="2015-01" db="EMBL/GenBank/DDBJ databases">
        <title>Evolution of Trichinella species and genotypes.</title>
        <authorList>
            <person name="Korhonen P.K."/>
            <person name="Edoardo P."/>
            <person name="Giuseppe L.R."/>
            <person name="Gasser R.B."/>
        </authorList>
    </citation>
    <scope>NUCLEOTIDE SEQUENCE [LARGE SCALE GENOMIC DNA]</scope>
    <source>
        <strain evidence="1">ISS176</strain>
    </source>
</reference>
<feature type="non-terminal residue" evidence="1">
    <location>
        <position position="1"/>
    </location>
</feature>
<gene>
    <name evidence="1" type="ORF">T4C_8193</name>
</gene>
<comment type="caution">
    <text evidence="1">The sequence shown here is derived from an EMBL/GenBank/DDBJ whole genome shotgun (WGS) entry which is preliminary data.</text>
</comment>
<dbReference type="AlphaFoldDB" id="A0A0V1G759"/>
<organism evidence="1 2">
    <name type="scientific">Trichinella pseudospiralis</name>
    <name type="common">Parasitic roundworm</name>
    <dbReference type="NCBI Taxonomy" id="6337"/>
    <lineage>
        <taxon>Eukaryota</taxon>
        <taxon>Metazoa</taxon>
        <taxon>Ecdysozoa</taxon>
        <taxon>Nematoda</taxon>
        <taxon>Enoplea</taxon>
        <taxon>Dorylaimia</taxon>
        <taxon>Trichinellida</taxon>
        <taxon>Trichinellidae</taxon>
        <taxon>Trichinella</taxon>
    </lineage>
</organism>
<evidence type="ECO:0000313" key="1">
    <source>
        <dbReference type="EMBL" id="KRY94136.1"/>
    </source>
</evidence>